<evidence type="ECO:0000313" key="2">
    <source>
        <dbReference type="EMBL" id="EFN79298.1"/>
    </source>
</evidence>
<feature type="compositionally biased region" description="Basic and acidic residues" evidence="1">
    <location>
        <begin position="32"/>
        <end position="72"/>
    </location>
</feature>
<feature type="region of interest" description="Disordered" evidence="1">
    <location>
        <begin position="31"/>
        <end position="84"/>
    </location>
</feature>
<name>E2BYC7_HARSA</name>
<accession>E2BYC7</accession>
<organism evidence="3">
    <name type="scientific">Harpegnathos saltator</name>
    <name type="common">Jerdon's jumping ant</name>
    <dbReference type="NCBI Taxonomy" id="610380"/>
    <lineage>
        <taxon>Eukaryota</taxon>
        <taxon>Metazoa</taxon>
        <taxon>Ecdysozoa</taxon>
        <taxon>Arthropoda</taxon>
        <taxon>Hexapoda</taxon>
        <taxon>Insecta</taxon>
        <taxon>Pterygota</taxon>
        <taxon>Neoptera</taxon>
        <taxon>Endopterygota</taxon>
        <taxon>Hymenoptera</taxon>
        <taxon>Apocrita</taxon>
        <taxon>Aculeata</taxon>
        <taxon>Formicoidea</taxon>
        <taxon>Formicidae</taxon>
        <taxon>Ponerinae</taxon>
        <taxon>Ponerini</taxon>
        <taxon>Harpegnathos</taxon>
    </lineage>
</organism>
<dbReference type="AlphaFoldDB" id="E2BYC7"/>
<feature type="compositionally biased region" description="Basic and acidic residues" evidence="1">
    <location>
        <begin position="208"/>
        <end position="226"/>
    </location>
</feature>
<reference evidence="2 3" key="1">
    <citation type="journal article" date="2010" name="Science">
        <title>Genomic comparison of the ants Camponotus floridanus and Harpegnathos saltator.</title>
        <authorList>
            <person name="Bonasio R."/>
            <person name="Zhang G."/>
            <person name="Ye C."/>
            <person name="Mutti N.S."/>
            <person name="Fang X."/>
            <person name="Qin N."/>
            <person name="Donahue G."/>
            <person name="Yang P."/>
            <person name="Li Q."/>
            <person name="Li C."/>
            <person name="Zhang P."/>
            <person name="Huang Z."/>
            <person name="Berger S.L."/>
            <person name="Reinberg D."/>
            <person name="Wang J."/>
            <person name="Liebig J."/>
        </authorList>
    </citation>
    <scope>NUCLEOTIDE SEQUENCE [LARGE SCALE GENOMIC DNA]</scope>
    <source>
        <strain evidence="2 3">R22 G/1</strain>
    </source>
</reference>
<evidence type="ECO:0000256" key="1">
    <source>
        <dbReference type="SAM" id="MobiDB-lite"/>
    </source>
</evidence>
<proteinExistence type="predicted"/>
<evidence type="ECO:0000313" key="3">
    <source>
        <dbReference type="Proteomes" id="UP000008237"/>
    </source>
</evidence>
<keyword evidence="3" id="KW-1185">Reference proteome</keyword>
<dbReference type="InParanoid" id="E2BYC7"/>
<feature type="region of interest" description="Disordered" evidence="1">
    <location>
        <begin position="120"/>
        <end position="264"/>
    </location>
</feature>
<sequence length="264" mass="28969">MQQDIALKRYFKPVIEPLKQIAESTAIAEGNIDMKTETPPAKVRETLIPEETKEHTKDEKKTMRNKNKREQMRVISPNHSHMRSKLISAKQKRLLDIPRLDSALMKTIQDDELYEIPFKPASANTLTGGPFSPCNVEEVEMSPLPQSKRGAVDATPSSTEEEESPDTRPDKKVRRVVSPNPLPMTLEVGESVGALPQTPLEVDSPSSPRKEDIVEVGTSRDSHDSAEAPAIEAIAAEAPSGETEASLTPEVSQEGVDVGSPEET</sequence>
<dbReference type="EMBL" id="GL451431">
    <property type="protein sequence ID" value="EFN79298.1"/>
    <property type="molecule type" value="Genomic_DNA"/>
</dbReference>
<protein>
    <submittedName>
        <fullName evidence="2">Uncharacterized protein</fullName>
    </submittedName>
</protein>
<gene>
    <name evidence="2" type="ORF">EAI_12359</name>
</gene>
<feature type="compositionally biased region" description="Low complexity" evidence="1">
    <location>
        <begin position="227"/>
        <end position="239"/>
    </location>
</feature>
<dbReference type="Proteomes" id="UP000008237">
    <property type="component" value="Unassembled WGS sequence"/>
</dbReference>